<dbReference type="EMBL" id="FPBO01000027">
    <property type="protein sequence ID" value="SFV07840.1"/>
    <property type="molecule type" value="Genomic_DNA"/>
</dbReference>
<accession>A0A1I7LDR6</accession>
<dbReference type="SUPFAM" id="SSF54909">
    <property type="entry name" value="Dimeric alpha+beta barrel"/>
    <property type="match status" value="1"/>
</dbReference>
<evidence type="ECO:0000313" key="4">
    <source>
        <dbReference type="Proteomes" id="UP000199391"/>
    </source>
</evidence>
<keyword evidence="4" id="KW-1185">Reference proteome</keyword>
<dbReference type="RefSeq" id="WP_177307464.1">
    <property type="nucleotide sequence ID" value="NZ_FPBO01000027.1"/>
</dbReference>
<dbReference type="Gene3D" id="3.30.70.1060">
    <property type="entry name" value="Dimeric alpha+beta barrel"/>
    <property type="match status" value="1"/>
</dbReference>
<gene>
    <name evidence="3" type="ORF">SAMN05216552_102752</name>
</gene>
<name>A0A1I7LDR6_9BURK</name>
<evidence type="ECO:0000259" key="2">
    <source>
        <dbReference type="Pfam" id="PF03795"/>
    </source>
</evidence>
<dbReference type="Proteomes" id="UP000199391">
    <property type="component" value="Unassembled WGS sequence"/>
</dbReference>
<feature type="domain" description="YCII-related" evidence="2">
    <location>
        <begin position="1"/>
        <end position="86"/>
    </location>
</feature>
<dbReference type="STRING" id="1035707.SAMN05216552_102752"/>
<organism evidence="3 4">
    <name type="scientific">Pseudoduganella namucuonensis</name>
    <dbReference type="NCBI Taxonomy" id="1035707"/>
    <lineage>
        <taxon>Bacteria</taxon>
        <taxon>Pseudomonadati</taxon>
        <taxon>Pseudomonadota</taxon>
        <taxon>Betaproteobacteria</taxon>
        <taxon>Burkholderiales</taxon>
        <taxon>Oxalobacteraceae</taxon>
        <taxon>Telluria group</taxon>
        <taxon>Pseudoduganella</taxon>
    </lineage>
</organism>
<dbReference type="AlphaFoldDB" id="A0A1I7LDR6"/>
<comment type="similarity">
    <text evidence="1">Belongs to the YciI family.</text>
</comment>
<evidence type="ECO:0000256" key="1">
    <source>
        <dbReference type="ARBA" id="ARBA00007689"/>
    </source>
</evidence>
<evidence type="ECO:0000313" key="3">
    <source>
        <dbReference type="EMBL" id="SFV07840.1"/>
    </source>
</evidence>
<protein>
    <recommendedName>
        <fullName evidence="2">YCII-related domain-containing protein</fullName>
    </recommendedName>
</protein>
<dbReference type="InterPro" id="IPR005545">
    <property type="entry name" value="YCII"/>
</dbReference>
<dbReference type="InterPro" id="IPR011008">
    <property type="entry name" value="Dimeric_a/b-barrel"/>
</dbReference>
<sequence length="89" mass="9785">MAYMIYQLDDQAVAVGEAELARHISYINALGPRVRMGGPLFDEAASQPKGRLIVADFDTRAEAEAFVAGDPFRQSGRIKTVTIERMSIL</sequence>
<dbReference type="Pfam" id="PF03795">
    <property type="entry name" value="YCII"/>
    <property type="match status" value="1"/>
</dbReference>
<proteinExistence type="inferred from homology"/>
<reference evidence="4" key="1">
    <citation type="submission" date="2016-10" db="EMBL/GenBank/DDBJ databases">
        <authorList>
            <person name="Varghese N."/>
            <person name="Submissions S."/>
        </authorList>
    </citation>
    <scope>NUCLEOTIDE SEQUENCE [LARGE SCALE GENOMIC DNA]</scope>
    <source>
        <strain evidence="4">CGMCC 1.11014</strain>
    </source>
</reference>